<dbReference type="OMA" id="CENHIQP"/>
<evidence type="ECO:0000259" key="18">
    <source>
        <dbReference type="PROSITE" id="PS50089"/>
    </source>
</evidence>
<evidence type="ECO:0000256" key="13">
    <source>
        <dbReference type="ARBA" id="ARBA00039396"/>
    </source>
</evidence>
<evidence type="ECO:0000256" key="15">
    <source>
        <dbReference type="PROSITE-ProRule" id="PRU00175"/>
    </source>
</evidence>
<evidence type="ECO:0000256" key="1">
    <source>
        <dbReference type="ARBA" id="ARBA00004245"/>
    </source>
</evidence>
<evidence type="ECO:0000259" key="17">
    <source>
        <dbReference type="PROSITE" id="PS50023"/>
    </source>
</evidence>
<dbReference type="GO" id="GO:0005925">
    <property type="term" value="C:focal adhesion"/>
    <property type="evidence" value="ECO:0007669"/>
    <property type="project" value="UniProtKB-SubCell"/>
</dbReference>
<dbReference type="Gene3D" id="3.30.40.10">
    <property type="entry name" value="Zinc/RING finger domain, C3HC4 (zinc finger)"/>
    <property type="match status" value="1"/>
</dbReference>
<dbReference type="GO" id="GO:0001725">
    <property type="term" value="C:stress fiber"/>
    <property type="evidence" value="ECO:0007669"/>
    <property type="project" value="TreeGrafter"/>
</dbReference>
<dbReference type="Proteomes" id="UP000265020">
    <property type="component" value="Unassembled WGS sequence"/>
</dbReference>
<dbReference type="InterPro" id="IPR017907">
    <property type="entry name" value="Znf_RING_CS"/>
</dbReference>
<dbReference type="InterPro" id="IPR001781">
    <property type="entry name" value="Znf_LIM"/>
</dbReference>
<feature type="region of interest" description="Disordered" evidence="16">
    <location>
        <begin position="225"/>
        <end position="259"/>
    </location>
</feature>
<keyword evidence="12" id="KW-0206">Cytoskeleton</keyword>
<dbReference type="InterPro" id="IPR013083">
    <property type="entry name" value="Znf_RING/FYVE/PHD"/>
</dbReference>
<evidence type="ECO:0000313" key="19">
    <source>
        <dbReference type="Ensembl" id="ENSCVAP00000025119.1"/>
    </source>
</evidence>
<evidence type="ECO:0000256" key="10">
    <source>
        <dbReference type="ARBA" id="ARBA00022949"/>
    </source>
</evidence>
<dbReference type="GO" id="GO:0007229">
    <property type="term" value="P:integrin-mediated signaling pathway"/>
    <property type="evidence" value="ECO:0007669"/>
    <property type="project" value="TreeGrafter"/>
</dbReference>
<organism evidence="19 20">
    <name type="scientific">Cyprinodon variegatus</name>
    <name type="common">Sheepshead minnow</name>
    <dbReference type="NCBI Taxonomy" id="28743"/>
    <lineage>
        <taxon>Eukaryota</taxon>
        <taxon>Metazoa</taxon>
        <taxon>Chordata</taxon>
        <taxon>Craniata</taxon>
        <taxon>Vertebrata</taxon>
        <taxon>Euteleostomi</taxon>
        <taxon>Actinopterygii</taxon>
        <taxon>Neopterygii</taxon>
        <taxon>Teleostei</taxon>
        <taxon>Neoteleostei</taxon>
        <taxon>Acanthomorphata</taxon>
        <taxon>Ovalentaria</taxon>
        <taxon>Atherinomorphae</taxon>
        <taxon>Cyprinodontiformes</taxon>
        <taxon>Cyprinodontidae</taxon>
        <taxon>Cyprinodon</taxon>
    </lineage>
</organism>
<dbReference type="SUPFAM" id="SSF57850">
    <property type="entry name" value="RING/U-box"/>
    <property type="match status" value="1"/>
</dbReference>
<dbReference type="GO" id="GO:0007155">
    <property type="term" value="P:cell adhesion"/>
    <property type="evidence" value="ECO:0007669"/>
    <property type="project" value="UniProtKB-KW"/>
</dbReference>
<evidence type="ECO:0000256" key="14">
    <source>
        <dbReference type="PROSITE-ProRule" id="PRU00125"/>
    </source>
</evidence>
<evidence type="ECO:0000256" key="5">
    <source>
        <dbReference type="ARBA" id="ARBA00022723"/>
    </source>
</evidence>
<name>A0A3Q2E1E8_CYPVA</name>
<dbReference type="Gene3D" id="4.10.830.40">
    <property type="match status" value="1"/>
</dbReference>
<keyword evidence="6" id="KW-0677">Repeat</keyword>
<proteinExistence type="inferred from homology"/>
<dbReference type="PANTHER" id="PTHR24212:SF1">
    <property type="entry name" value="ZYXIN"/>
    <property type="match status" value="1"/>
</dbReference>
<dbReference type="PANTHER" id="PTHR24212">
    <property type="entry name" value="ZYXIN/TRIP6"/>
    <property type="match status" value="1"/>
</dbReference>
<feature type="domain" description="LIM zinc-binding" evidence="17">
    <location>
        <begin position="287"/>
        <end position="348"/>
    </location>
</feature>
<evidence type="ECO:0000256" key="9">
    <source>
        <dbReference type="ARBA" id="ARBA00022889"/>
    </source>
</evidence>
<evidence type="ECO:0000256" key="3">
    <source>
        <dbReference type="ARBA" id="ARBA00009611"/>
    </source>
</evidence>
<dbReference type="SMART" id="SM00184">
    <property type="entry name" value="RING"/>
    <property type="match status" value="1"/>
</dbReference>
<dbReference type="PROSITE" id="PS50089">
    <property type="entry name" value="ZF_RING_2"/>
    <property type="match status" value="1"/>
</dbReference>
<keyword evidence="9" id="KW-0130">Cell adhesion</keyword>
<dbReference type="Ensembl" id="ENSCVAT00000002459.1">
    <property type="protein sequence ID" value="ENSCVAP00000025119.1"/>
    <property type="gene ID" value="ENSCVAG00000009681.1"/>
</dbReference>
<dbReference type="SUPFAM" id="SSF57716">
    <property type="entry name" value="Glucocorticoid receptor-like (DNA-binding domain)"/>
    <property type="match status" value="2"/>
</dbReference>
<dbReference type="PROSITE" id="PS50023">
    <property type="entry name" value="LIM_DOMAIN_2"/>
    <property type="match status" value="2"/>
</dbReference>
<dbReference type="SMART" id="SM00132">
    <property type="entry name" value="LIM"/>
    <property type="match status" value="2"/>
</dbReference>
<keyword evidence="5 14" id="KW-0479">Metal-binding</keyword>
<feature type="domain" description="LIM zinc-binding" evidence="17">
    <location>
        <begin position="349"/>
        <end position="407"/>
    </location>
</feature>
<dbReference type="GO" id="GO:0008270">
    <property type="term" value="F:zinc ion binding"/>
    <property type="evidence" value="ECO:0007669"/>
    <property type="project" value="UniProtKB-KW"/>
</dbReference>
<dbReference type="Gene3D" id="2.10.110.10">
    <property type="entry name" value="Cysteine Rich Protein"/>
    <property type="match status" value="2"/>
</dbReference>
<keyword evidence="10" id="KW-0965">Cell junction</keyword>
<keyword evidence="20" id="KW-1185">Reference proteome</keyword>
<evidence type="ECO:0000256" key="7">
    <source>
        <dbReference type="ARBA" id="ARBA00022771"/>
    </source>
</evidence>
<evidence type="ECO:0000256" key="16">
    <source>
        <dbReference type="SAM" id="MobiDB-lite"/>
    </source>
</evidence>
<dbReference type="Pfam" id="PF00412">
    <property type="entry name" value="LIM"/>
    <property type="match status" value="2"/>
</dbReference>
<dbReference type="Pfam" id="PF15227">
    <property type="entry name" value="zf-C3HC4_4"/>
    <property type="match status" value="1"/>
</dbReference>
<evidence type="ECO:0000256" key="11">
    <source>
        <dbReference type="ARBA" id="ARBA00023038"/>
    </source>
</evidence>
<evidence type="ECO:0000256" key="4">
    <source>
        <dbReference type="ARBA" id="ARBA00022490"/>
    </source>
</evidence>
<keyword evidence="8 14" id="KW-0862">Zinc</keyword>
<protein>
    <recommendedName>
        <fullName evidence="13">Zyxin</fullName>
    </recommendedName>
</protein>
<keyword evidence="11 14" id="KW-0440">LIM domain</keyword>
<dbReference type="PROSITE" id="PS00518">
    <property type="entry name" value="ZF_RING_1"/>
    <property type="match status" value="1"/>
</dbReference>
<feature type="domain" description="RING-type" evidence="18">
    <location>
        <begin position="15"/>
        <end position="60"/>
    </location>
</feature>
<reference evidence="19" key="2">
    <citation type="submission" date="2025-09" db="UniProtKB">
        <authorList>
            <consortium name="Ensembl"/>
        </authorList>
    </citation>
    <scope>IDENTIFICATION</scope>
</reference>
<keyword evidence="4" id="KW-0963">Cytoplasm</keyword>
<evidence type="ECO:0000256" key="8">
    <source>
        <dbReference type="ARBA" id="ARBA00022833"/>
    </source>
</evidence>
<evidence type="ECO:0000256" key="2">
    <source>
        <dbReference type="ARBA" id="ARBA00004246"/>
    </source>
</evidence>
<sequence>MAHLRTQTNSSKYSCSVCLDLLKDPTPVTIPCGHSYCMNCIKTYWDQEKRKGVFSCPQCRETFTPRPVLVKNIVLADLVEDLKKTGLQASPADHCYAGPEDVACDVCTGRKMKAVKSCLVCMASYCENHIQPHYASFAFRKHELVDVFSKPQQNIHSRHDEVRRILFNKFKTAVPAAAERTEKQKEMEAMKKRIHQRIVDRKMNVKVLQKKMDAVSLSADKAVEDTKASPSSSINKPIKNRPLSMETPPDPVPGVSSDMKKLQPKEDMIKNLKTDKLVQEIKSPPLKTCGKCGKALSSTQPALQALDKIFHSSCFSCVNCQRPLQGMQFYDKEGLPQCKRCYTKCLADCYRCGEKITGRILKAMGKCFHVHCFFCSTCSCTLEGVPFITGEDNKPYCVQDYHRRFSPVCEICKEPIVPGPGSQKIMKLVVFDKNFHIQCYRA</sequence>
<dbReference type="AlphaFoldDB" id="A0A3Q2E1E8"/>
<dbReference type="PROSITE" id="PS00478">
    <property type="entry name" value="LIM_DOMAIN_1"/>
    <property type="match status" value="1"/>
</dbReference>
<evidence type="ECO:0000313" key="20">
    <source>
        <dbReference type="Proteomes" id="UP000265020"/>
    </source>
</evidence>
<evidence type="ECO:0000256" key="6">
    <source>
        <dbReference type="ARBA" id="ARBA00022737"/>
    </source>
</evidence>
<comment type="similarity">
    <text evidence="3">Belongs to the zyxin/ajuba family.</text>
</comment>
<comment type="subcellular location">
    <subcellularLocation>
        <location evidence="2">Cell junction</location>
        <location evidence="2">Focal adhesion</location>
    </subcellularLocation>
    <subcellularLocation>
        <location evidence="1">Cytoplasm</location>
        <location evidence="1">Cytoskeleton</location>
    </subcellularLocation>
</comment>
<dbReference type="GO" id="GO:0005737">
    <property type="term" value="C:cytoplasm"/>
    <property type="evidence" value="ECO:0007669"/>
    <property type="project" value="TreeGrafter"/>
</dbReference>
<dbReference type="GO" id="GO:0007179">
    <property type="term" value="P:transforming growth factor beta receptor signaling pathway"/>
    <property type="evidence" value="ECO:0007669"/>
    <property type="project" value="TreeGrafter"/>
</dbReference>
<keyword evidence="7 15" id="KW-0863">Zinc-finger</keyword>
<dbReference type="STRING" id="28743.ENSCVAP00000025119"/>
<evidence type="ECO:0000256" key="12">
    <source>
        <dbReference type="ARBA" id="ARBA00023212"/>
    </source>
</evidence>
<dbReference type="InterPro" id="IPR001841">
    <property type="entry name" value="Znf_RING"/>
</dbReference>
<dbReference type="GeneTree" id="ENSGT01150000286931"/>
<accession>A0A3Q2E1E8</accession>
<reference evidence="19" key="1">
    <citation type="submission" date="2025-08" db="UniProtKB">
        <authorList>
            <consortium name="Ensembl"/>
        </authorList>
    </citation>
    <scope>IDENTIFICATION</scope>
</reference>